<keyword evidence="2" id="KW-1185">Reference proteome</keyword>
<evidence type="ECO:0000313" key="1">
    <source>
        <dbReference type="EMBL" id="CAB1130020.1"/>
    </source>
</evidence>
<dbReference type="Proteomes" id="UP000503399">
    <property type="component" value="Chromosome"/>
</dbReference>
<proteinExistence type="predicted"/>
<protein>
    <submittedName>
        <fullName evidence="1">Uncharacterized protein</fullName>
    </submittedName>
</protein>
<dbReference type="KEGG" id="hfv:R50_2528"/>
<accession>A0A6F8ZJT0</accession>
<name>A0A6F8ZJT0_9FIRM</name>
<dbReference type="EMBL" id="LR778114">
    <property type="protein sequence ID" value="CAB1130020.1"/>
    <property type="molecule type" value="Genomic_DNA"/>
</dbReference>
<gene>
    <name evidence="1" type="ORF">R50_2528</name>
</gene>
<sequence length="69" mass="7840">MNGCGRDWNGWRPPSGPERFVRDHKLALMHRAPLPYIVLLRVFDPGEPCPRAGRDRGADICARRGRTSQ</sequence>
<organism evidence="1 2">
    <name type="scientific">Candidatus Hydrogenisulfobacillus filiaventi</name>
    <dbReference type="NCBI Taxonomy" id="2707344"/>
    <lineage>
        <taxon>Bacteria</taxon>
        <taxon>Bacillati</taxon>
        <taxon>Bacillota</taxon>
        <taxon>Clostridia</taxon>
        <taxon>Eubacteriales</taxon>
        <taxon>Clostridiales Family XVII. Incertae Sedis</taxon>
        <taxon>Candidatus Hydrogenisulfobacillus</taxon>
    </lineage>
</organism>
<reference evidence="1 2" key="1">
    <citation type="submission" date="2020-02" db="EMBL/GenBank/DDBJ databases">
        <authorList>
            <person name="Hogendoorn C."/>
        </authorList>
    </citation>
    <scope>NUCLEOTIDE SEQUENCE [LARGE SCALE GENOMIC DNA]</scope>
    <source>
        <strain evidence="1">R501</strain>
    </source>
</reference>
<evidence type="ECO:0000313" key="2">
    <source>
        <dbReference type="Proteomes" id="UP000503399"/>
    </source>
</evidence>
<dbReference type="AlphaFoldDB" id="A0A6F8ZJT0"/>